<dbReference type="GO" id="GO:0000225">
    <property type="term" value="F:N-acetylglucosaminylphosphatidylinositol deacetylase activity"/>
    <property type="evidence" value="ECO:0007669"/>
    <property type="project" value="UniProtKB-EC"/>
</dbReference>
<proteinExistence type="inferred from homology"/>
<protein>
    <recommendedName>
        <fullName evidence="2">N-acetylglucosaminylphosphatidylinositol deacetylase</fullName>
        <ecNumber evidence="2">3.5.1.89</ecNumber>
    </recommendedName>
</protein>
<dbReference type="PANTHER" id="PTHR12993">
    <property type="entry name" value="N-ACETYLGLUCOSAMINYL-PHOSPHATIDYLINOSITOL DE-N-ACETYLASE-RELATED"/>
    <property type="match status" value="1"/>
</dbReference>
<keyword evidence="3" id="KW-0732">Signal</keyword>
<dbReference type="Proteomes" id="UP001055439">
    <property type="component" value="Chromosome 9"/>
</dbReference>
<dbReference type="InterPro" id="IPR003737">
    <property type="entry name" value="GlcNAc_PI_deacetylase-related"/>
</dbReference>
<organism evidence="4 5">
    <name type="scientific">Musa troglodytarum</name>
    <name type="common">fe'i banana</name>
    <dbReference type="NCBI Taxonomy" id="320322"/>
    <lineage>
        <taxon>Eukaryota</taxon>
        <taxon>Viridiplantae</taxon>
        <taxon>Streptophyta</taxon>
        <taxon>Embryophyta</taxon>
        <taxon>Tracheophyta</taxon>
        <taxon>Spermatophyta</taxon>
        <taxon>Magnoliopsida</taxon>
        <taxon>Liliopsida</taxon>
        <taxon>Zingiberales</taxon>
        <taxon>Musaceae</taxon>
        <taxon>Musa</taxon>
    </lineage>
</organism>
<dbReference type="EMBL" id="CP097511">
    <property type="protein sequence ID" value="URE44754.1"/>
    <property type="molecule type" value="Genomic_DNA"/>
</dbReference>
<feature type="chain" id="PRO_5039636400" description="N-acetylglucosaminylphosphatidylinositol deacetylase" evidence="3">
    <location>
        <begin position="21"/>
        <end position="289"/>
    </location>
</feature>
<dbReference type="SUPFAM" id="SSF102588">
    <property type="entry name" value="LmbE-like"/>
    <property type="match status" value="1"/>
</dbReference>
<dbReference type="EC" id="3.5.1.89" evidence="2"/>
<evidence type="ECO:0000256" key="2">
    <source>
        <dbReference type="ARBA" id="ARBA00012176"/>
    </source>
</evidence>
<evidence type="ECO:0000313" key="4">
    <source>
        <dbReference type="EMBL" id="URE44754.1"/>
    </source>
</evidence>
<keyword evidence="5" id="KW-1185">Reference proteome</keyword>
<dbReference type="Pfam" id="PF02585">
    <property type="entry name" value="PIG-L"/>
    <property type="match status" value="1"/>
</dbReference>
<name>A0A9E7IAB0_9LILI</name>
<dbReference type="PANTHER" id="PTHR12993:SF11">
    <property type="entry name" value="N-ACETYLGLUCOSAMINYL-PHOSPHATIDYLINOSITOL DE-N-ACETYLASE"/>
    <property type="match status" value="1"/>
</dbReference>
<dbReference type="Gene3D" id="3.40.50.10320">
    <property type="entry name" value="LmbE-like"/>
    <property type="match status" value="1"/>
</dbReference>
<dbReference type="AlphaFoldDB" id="A0A9E7IAB0"/>
<evidence type="ECO:0000313" key="5">
    <source>
        <dbReference type="Proteomes" id="UP001055439"/>
    </source>
</evidence>
<evidence type="ECO:0000256" key="1">
    <source>
        <dbReference type="ARBA" id="ARBA00006066"/>
    </source>
</evidence>
<dbReference type="InterPro" id="IPR024078">
    <property type="entry name" value="LmbE-like_dom_sf"/>
</dbReference>
<accession>A0A9E7IAB0</accession>
<dbReference type="GO" id="GO:0005783">
    <property type="term" value="C:endoplasmic reticulum"/>
    <property type="evidence" value="ECO:0007669"/>
    <property type="project" value="TreeGrafter"/>
</dbReference>
<evidence type="ECO:0000256" key="3">
    <source>
        <dbReference type="SAM" id="SignalP"/>
    </source>
</evidence>
<dbReference type="OrthoDB" id="440160at2759"/>
<feature type="non-terminal residue" evidence="4">
    <location>
        <position position="289"/>
    </location>
</feature>
<gene>
    <name evidence="4" type="ORF">MUK42_14184</name>
</gene>
<reference evidence="4" key="1">
    <citation type="submission" date="2022-05" db="EMBL/GenBank/DDBJ databases">
        <title>The Musa troglodytarum L. genome provides insights into the mechanism of non-climacteric behaviour and enrichment of carotenoids.</title>
        <authorList>
            <person name="Wang J."/>
        </authorList>
    </citation>
    <scope>NUCLEOTIDE SEQUENCE</scope>
    <source>
        <tissue evidence="4">Leaf</tissue>
    </source>
</reference>
<comment type="similarity">
    <text evidence="1">Belongs to the PIGL family.</text>
</comment>
<sequence length="289" mass="33207">MAWFLAAIAVSISLWVISLSRILSSSSCVPSNPPFFRAGSGKKRNVLLVIAHPDDESMFFAPTILFLNSEGHNIHILCISTGNAEGVGNNRKEEIYRACAILKIPLQQVKVLDHPCLQDGFKNTWDHELLARLIEDEIKVWDIDSLITFDDFGVSGHPNHRDVHHGIRMLLSANKQRKFEAWELVSRSIFRKYTGPLDVWLSTVSSSYYRQKQIYCLLNNRPSKSYLAMAEHQSQWVWYVSMIELAPLCQIRILLLNIVSMTNRIHVYFMYENLRAQLSQDFTILDIVL</sequence>
<feature type="signal peptide" evidence="3">
    <location>
        <begin position="1"/>
        <end position="20"/>
    </location>
</feature>